<protein>
    <submittedName>
        <fullName evidence="1">Uncharacterized protein</fullName>
    </submittedName>
</protein>
<name>A0ABS9EJ50_9BACT</name>
<accession>A0ABS9EJ50</accession>
<keyword evidence="2" id="KW-1185">Reference proteome</keyword>
<comment type="caution">
    <text evidence="1">The sequence shown here is derived from an EMBL/GenBank/DDBJ whole genome shotgun (WGS) entry which is preliminary data.</text>
</comment>
<dbReference type="Proteomes" id="UP001200430">
    <property type="component" value="Unassembled WGS sequence"/>
</dbReference>
<proteinExistence type="predicted"/>
<dbReference type="EMBL" id="JAKGUD010000001">
    <property type="protein sequence ID" value="MCF4141223.1"/>
    <property type="molecule type" value="Genomic_DNA"/>
</dbReference>
<organism evidence="1 2">
    <name type="scientific">Dethiosulfovibrio marinus</name>
    <dbReference type="NCBI Taxonomy" id="133532"/>
    <lineage>
        <taxon>Bacteria</taxon>
        <taxon>Thermotogati</taxon>
        <taxon>Synergistota</taxon>
        <taxon>Synergistia</taxon>
        <taxon>Synergistales</taxon>
        <taxon>Dethiosulfovibrionaceae</taxon>
        <taxon>Dethiosulfovibrio</taxon>
    </lineage>
</organism>
<reference evidence="1 2" key="1">
    <citation type="submission" date="2022-01" db="EMBL/GenBank/DDBJ databases">
        <title>Dethiosulfovibrio faecalis sp. nov., a novel proteolytic, non-sulfur-reducing bacterium isolated from a marine aquaculture solid waste bioreactor.</title>
        <authorList>
            <person name="Grabowski S."/>
            <person name="Apolinario E."/>
            <person name="Schneider N."/>
            <person name="Marshall C.W."/>
            <person name="Sowers K.R."/>
        </authorList>
    </citation>
    <scope>NUCLEOTIDE SEQUENCE [LARGE SCALE GENOMIC DNA]</scope>
    <source>
        <strain evidence="1 2">DSM 12537</strain>
    </source>
</reference>
<sequence length="301" mass="32512">MRSKGWVWFLSGKLRPWDLMSLGFTARQLGLEGTRLTVISESGFFPGSLVEVVSWNGQDALARGLTLLFRGNAWHLWGSAPRWWPIISTRALTVHSFKDPEQRWCGHPSVFSGIAAEADPNSWRPAFERDLSWGQPGDSHGDPMALVVFPSSMSRPDRRAIEVLQRGVGLPIAKLTDQGGAFTGASGAIDDGDAVRFLSGRGRLLILPGVDLSSAILAGFAALYGVPTVAPWSPILDDLLGIDGYIALRKDVPIPSGEELIGERGKTAAVAARHRIILKFTPEASALSITNMYKALSEGAL</sequence>
<gene>
    <name evidence="1" type="ORF">L2W38_00115</name>
</gene>
<evidence type="ECO:0000313" key="1">
    <source>
        <dbReference type="EMBL" id="MCF4141223.1"/>
    </source>
</evidence>
<dbReference type="RefSeq" id="WP_236097554.1">
    <property type="nucleotide sequence ID" value="NZ_JAKGUD010000001.1"/>
</dbReference>
<evidence type="ECO:0000313" key="2">
    <source>
        <dbReference type="Proteomes" id="UP001200430"/>
    </source>
</evidence>